<dbReference type="Gene3D" id="3.50.50.60">
    <property type="entry name" value="FAD/NAD(P)-binding domain"/>
    <property type="match status" value="3"/>
</dbReference>
<name>S9QZH6_SCHOY</name>
<dbReference type="Gene3D" id="3.30.9.10">
    <property type="entry name" value="D-Amino Acid Oxidase, subunit A, domain 2"/>
    <property type="match status" value="1"/>
</dbReference>
<feature type="domain" description="FAD dependent oxidoreductase" evidence="12">
    <location>
        <begin position="71"/>
        <end position="452"/>
    </location>
</feature>
<dbReference type="InterPro" id="IPR006076">
    <property type="entry name" value="FAD-dep_OxRdtase"/>
</dbReference>
<gene>
    <name evidence="14" type="ORF">SOCG_01855</name>
</gene>
<dbReference type="Pfam" id="PF01266">
    <property type="entry name" value="DAO"/>
    <property type="match status" value="1"/>
</dbReference>
<keyword evidence="9" id="KW-0496">Mitochondrion</keyword>
<reference evidence="14 15" key="1">
    <citation type="journal article" date="2011" name="Science">
        <title>Comparative functional genomics of the fission yeasts.</title>
        <authorList>
            <person name="Rhind N."/>
            <person name="Chen Z."/>
            <person name="Yassour M."/>
            <person name="Thompson D.A."/>
            <person name="Haas B.J."/>
            <person name="Habib N."/>
            <person name="Wapinski I."/>
            <person name="Roy S."/>
            <person name="Lin M.F."/>
            <person name="Heiman D.I."/>
            <person name="Young S.K."/>
            <person name="Furuya K."/>
            <person name="Guo Y."/>
            <person name="Pidoux A."/>
            <person name="Chen H.M."/>
            <person name="Robbertse B."/>
            <person name="Goldberg J.M."/>
            <person name="Aoki K."/>
            <person name="Bayne E.H."/>
            <person name="Berlin A.M."/>
            <person name="Desjardins C.A."/>
            <person name="Dobbs E."/>
            <person name="Dukaj L."/>
            <person name="Fan L."/>
            <person name="FitzGerald M.G."/>
            <person name="French C."/>
            <person name="Gujja S."/>
            <person name="Hansen K."/>
            <person name="Keifenheim D."/>
            <person name="Levin J.Z."/>
            <person name="Mosher R.A."/>
            <person name="Mueller C.A."/>
            <person name="Pfiffner J."/>
            <person name="Priest M."/>
            <person name="Russ C."/>
            <person name="Smialowska A."/>
            <person name="Swoboda P."/>
            <person name="Sykes S.M."/>
            <person name="Vaughn M."/>
            <person name="Vengrova S."/>
            <person name="Yoder R."/>
            <person name="Zeng Q."/>
            <person name="Allshire R."/>
            <person name="Baulcombe D."/>
            <person name="Birren B.W."/>
            <person name="Brown W."/>
            <person name="Ekwall K."/>
            <person name="Kellis M."/>
            <person name="Leatherwood J."/>
            <person name="Levin H."/>
            <person name="Margalit H."/>
            <person name="Martienssen R."/>
            <person name="Nieduszynski C.A."/>
            <person name="Spatafora J.W."/>
            <person name="Friedman N."/>
            <person name="Dalgaard J.Z."/>
            <person name="Baumann P."/>
            <person name="Niki H."/>
            <person name="Regev A."/>
            <person name="Nusbaum C."/>
        </authorList>
    </citation>
    <scope>NUCLEOTIDE SEQUENCE [LARGE SCALE GENOMIC DNA]</scope>
    <source>
        <strain evidence="15">yFS286</strain>
    </source>
</reference>
<dbReference type="Proteomes" id="UP000016088">
    <property type="component" value="Unassembled WGS sequence"/>
</dbReference>
<sequence>MFGFFRKRSTQLVLGATALAGGAYTVAVFSKSPNNNAEYNKAFYKPFRKELEPPPSRESLLNRIKSTPKYDVLIIGGGATGTGVAVDAATRGLNVCLLEKTDFAAETSSKSTKMAHGGVRYLEKAIFKLSKAQLDLVIEALNERANMLRTAPHLCSVLPIMIPVYEWWKIPYYYAGCKLYDWFAGSQNLRASTVFSREMTTAIAPMLNDSELKASCVYHDGSFNDARMNTTLAITAVDHGATVLNYMEVKQLIKSPENKVLGAIAVDRESGVEYEIKATATVNATGPYADKILEMDEDPNGKPPKTPQFPRMVVPSSGVHVVLPEYYCPRDTGLLDPSTKDGRVMFFLPWQGKVLAGTTDNPLKEAVSNPAPSEEDIQDILNELQNYITFPVQRDDVLSAWSGIRPLVRDPSTVPKGLDPSTSSTQGLVRSHLIYTTETGLVTISGGKWTTYREMAEETVDKLLKDFDFGRTLKPCQTKHLILVGGEDYTKNYSAKLMHTYHIPLTLAKHLSHNYGTRSPLILELYVKSDINKLPVVLAGNKSFTPSKDSVTKNNELSYASFDEPFTVAELKYSLLYEYTRTPADFIARRSRLAFLNAREALRAVDGVTTIMKEELGWDNSTAQRMREEARGYIAKMGLPPNSEDSLVPNSNIELLAGAV</sequence>
<dbReference type="EC" id="1.1.5.3" evidence="11"/>
<dbReference type="OrthoDB" id="264015at2759"/>
<evidence type="ECO:0000256" key="1">
    <source>
        <dbReference type="ARBA" id="ARBA00001974"/>
    </source>
</evidence>
<evidence type="ECO:0000313" key="15">
    <source>
        <dbReference type="Proteomes" id="UP000016088"/>
    </source>
</evidence>
<comment type="similarity">
    <text evidence="4 11">Belongs to the FAD-dependent glycerol-3-phosphate dehydrogenase family.</text>
</comment>
<keyword evidence="15" id="KW-1185">Reference proteome</keyword>
<dbReference type="PANTHER" id="PTHR11985:SF15">
    <property type="entry name" value="GLYCEROL-3-PHOSPHATE DEHYDROGENASE, MITOCHONDRIAL"/>
    <property type="match status" value="1"/>
</dbReference>
<dbReference type="InterPro" id="IPR031656">
    <property type="entry name" value="DAO_C"/>
</dbReference>
<keyword evidence="7" id="KW-0809">Transit peptide</keyword>
<dbReference type="InterPro" id="IPR038299">
    <property type="entry name" value="DAO_C_sf"/>
</dbReference>
<dbReference type="RefSeq" id="XP_013020262.1">
    <property type="nucleotide sequence ID" value="XM_013164808.1"/>
</dbReference>
<evidence type="ECO:0000256" key="6">
    <source>
        <dbReference type="ARBA" id="ARBA00022827"/>
    </source>
</evidence>
<dbReference type="HOGENOM" id="CLU_015740_3_1_1"/>
<dbReference type="GO" id="GO:0004368">
    <property type="term" value="F:glycerol-3-phosphate dehydrogenase (quinone) activity"/>
    <property type="evidence" value="ECO:0007669"/>
    <property type="project" value="UniProtKB-EC"/>
</dbReference>
<keyword evidence="5 11" id="KW-0285">Flavoprotein</keyword>
<dbReference type="FunFam" id="3.30.9.10:FF:000037">
    <property type="entry name" value="Glycerol-3-phosphate dehydrogenase"/>
    <property type="match status" value="1"/>
</dbReference>
<evidence type="ECO:0000256" key="9">
    <source>
        <dbReference type="ARBA" id="ARBA00023128"/>
    </source>
</evidence>
<keyword evidence="8 11" id="KW-0560">Oxidoreductase</keyword>
<dbReference type="SUPFAM" id="SSF51905">
    <property type="entry name" value="FAD/NAD(P)-binding domain"/>
    <property type="match status" value="1"/>
</dbReference>
<evidence type="ECO:0000259" key="12">
    <source>
        <dbReference type="Pfam" id="PF01266"/>
    </source>
</evidence>
<organism evidence="14 15">
    <name type="scientific">Schizosaccharomyces octosporus (strain yFS286)</name>
    <name type="common">Fission yeast</name>
    <name type="synonym">Octosporomyces octosporus</name>
    <dbReference type="NCBI Taxonomy" id="483514"/>
    <lineage>
        <taxon>Eukaryota</taxon>
        <taxon>Fungi</taxon>
        <taxon>Dikarya</taxon>
        <taxon>Ascomycota</taxon>
        <taxon>Taphrinomycotina</taxon>
        <taxon>Schizosaccharomycetes</taxon>
        <taxon>Schizosaccharomycetales</taxon>
        <taxon>Schizosaccharomycetaceae</taxon>
        <taxon>Schizosaccharomyces</taxon>
    </lineage>
</organism>
<dbReference type="InterPro" id="IPR000447">
    <property type="entry name" value="G3P_DH_FAD-dep"/>
</dbReference>
<dbReference type="EMBL" id="KE503208">
    <property type="protein sequence ID" value="EPX71640.1"/>
    <property type="molecule type" value="Genomic_DNA"/>
</dbReference>
<dbReference type="FunFam" id="1.10.8.870:FF:000005">
    <property type="entry name" value="Glycerol-3-phosphate dehydrogenase"/>
    <property type="match status" value="1"/>
</dbReference>
<evidence type="ECO:0000256" key="2">
    <source>
        <dbReference type="ARBA" id="ARBA00004173"/>
    </source>
</evidence>
<dbReference type="PROSITE" id="PS00978">
    <property type="entry name" value="FAD_G3PDH_2"/>
    <property type="match status" value="1"/>
</dbReference>
<evidence type="ECO:0000256" key="3">
    <source>
        <dbReference type="ARBA" id="ARBA00005157"/>
    </source>
</evidence>
<dbReference type="VEuPathDB" id="FungiDB:SOCG_01855"/>
<evidence type="ECO:0000259" key="13">
    <source>
        <dbReference type="Pfam" id="PF16901"/>
    </source>
</evidence>
<evidence type="ECO:0000313" key="14">
    <source>
        <dbReference type="EMBL" id="EPX71640.1"/>
    </source>
</evidence>
<dbReference type="Gene3D" id="1.10.8.870">
    <property type="entry name" value="Alpha-glycerophosphate oxidase, cap domain"/>
    <property type="match status" value="1"/>
</dbReference>
<evidence type="ECO:0000256" key="5">
    <source>
        <dbReference type="ARBA" id="ARBA00022630"/>
    </source>
</evidence>
<dbReference type="SUPFAM" id="SSF54373">
    <property type="entry name" value="FAD-linked reductases, C-terminal domain"/>
    <property type="match status" value="1"/>
</dbReference>
<evidence type="ECO:0000256" key="4">
    <source>
        <dbReference type="ARBA" id="ARBA00007330"/>
    </source>
</evidence>
<comment type="cofactor">
    <cofactor evidence="1 11">
        <name>FAD</name>
        <dbReference type="ChEBI" id="CHEBI:57692"/>
    </cofactor>
</comment>
<evidence type="ECO:0000256" key="8">
    <source>
        <dbReference type="ARBA" id="ARBA00023002"/>
    </source>
</evidence>
<dbReference type="PANTHER" id="PTHR11985">
    <property type="entry name" value="GLYCEROL-3-PHOSPHATE DEHYDROGENASE"/>
    <property type="match status" value="1"/>
</dbReference>
<dbReference type="eggNOG" id="KOG0042">
    <property type="taxonomic scope" value="Eukaryota"/>
</dbReference>
<dbReference type="OMA" id="PHIVKPM"/>
<dbReference type="GO" id="GO:0006072">
    <property type="term" value="P:glycerol-3-phosphate metabolic process"/>
    <property type="evidence" value="ECO:0007669"/>
    <property type="project" value="UniProtKB-UniRule"/>
</dbReference>
<proteinExistence type="inferred from homology"/>
<dbReference type="Pfam" id="PF16901">
    <property type="entry name" value="DAO_C"/>
    <property type="match status" value="1"/>
</dbReference>
<comment type="catalytic activity">
    <reaction evidence="10 11">
        <text>a quinone + sn-glycerol 3-phosphate = dihydroxyacetone phosphate + a quinol</text>
        <dbReference type="Rhea" id="RHEA:18977"/>
        <dbReference type="ChEBI" id="CHEBI:24646"/>
        <dbReference type="ChEBI" id="CHEBI:57597"/>
        <dbReference type="ChEBI" id="CHEBI:57642"/>
        <dbReference type="ChEBI" id="CHEBI:132124"/>
        <dbReference type="EC" id="1.1.5.3"/>
    </reaction>
</comment>
<evidence type="ECO:0000256" key="10">
    <source>
        <dbReference type="ARBA" id="ARBA00049055"/>
    </source>
</evidence>
<evidence type="ECO:0000256" key="7">
    <source>
        <dbReference type="ARBA" id="ARBA00022946"/>
    </source>
</evidence>
<dbReference type="GO" id="GO:0005739">
    <property type="term" value="C:mitochondrion"/>
    <property type="evidence" value="ECO:0007669"/>
    <property type="project" value="UniProtKB-SubCell"/>
</dbReference>
<protein>
    <recommendedName>
        <fullName evidence="11">Glycerol-3-phosphate dehydrogenase</fullName>
        <ecNumber evidence="11">1.1.5.3</ecNumber>
    </recommendedName>
</protein>
<dbReference type="AlphaFoldDB" id="S9QZH6"/>
<dbReference type="InterPro" id="IPR036188">
    <property type="entry name" value="FAD/NAD-bd_sf"/>
</dbReference>
<dbReference type="GeneID" id="25030835"/>
<evidence type="ECO:0000256" key="11">
    <source>
        <dbReference type="RuleBase" id="RU361217"/>
    </source>
</evidence>
<accession>S9QZH6</accession>
<keyword evidence="6" id="KW-0274">FAD</keyword>
<comment type="pathway">
    <text evidence="3">Polyol metabolism; glycerol degradation via glycerol kinase pathway; glycerone phosphate from sn-glycerol 3-phosphate (anaerobic route): step 1/1.</text>
</comment>
<dbReference type="PRINTS" id="PR01001">
    <property type="entry name" value="FADG3PDH"/>
</dbReference>
<feature type="domain" description="Alpha-glycerophosphate oxidase C-terminal" evidence="13">
    <location>
        <begin position="476"/>
        <end position="622"/>
    </location>
</feature>
<dbReference type="PROSITE" id="PS00977">
    <property type="entry name" value="FAD_G3PDH_1"/>
    <property type="match status" value="1"/>
</dbReference>
<comment type="subcellular location">
    <subcellularLocation>
        <location evidence="2">Mitochondrion</location>
    </subcellularLocation>
</comment>